<proteinExistence type="inferred from homology"/>
<feature type="binding site" evidence="9">
    <location>
        <position position="72"/>
    </location>
    <ligand>
        <name>Zn(2+)</name>
        <dbReference type="ChEBI" id="CHEBI:29105"/>
    </ligand>
</feature>
<feature type="binding site" evidence="9">
    <location>
        <position position="70"/>
    </location>
    <ligand>
        <name>Zn(2+)</name>
        <dbReference type="ChEBI" id="CHEBI:29105"/>
    </ligand>
</feature>
<dbReference type="PIRSF" id="PIRSF004682">
    <property type="entry name" value="GmhB"/>
    <property type="match status" value="1"/>
</dbReference>
<evidence type="ECO:0000256" key="2">
    <source>
        <dbReference type="ARBA" id="ARBA00005628"/>
    </source>
</evidence>
<feature type="non-terminal residue" evidence="10">
    <location>
        <position position="1"/>
    </location>
</feature>
<keyword evidence="5 10" id="KW-0378">Hydrolase</keyword>
<sequence>VKKVEEFCLFPDVIPALRLAKKQGYSLIVVSNQSGIGRGIINIGNFWRIHFFLVQLLQKNGIFLTGALYCPHRPEQNCRCRKPEPGMLVRAADIFSFSLPGSIFIGDRKTDVEAAQKAECRPVLVLREKVAYFDSTYEYPIYESLMDAVANECIRKET</sequence>
<dbReference type="PANTHER" id="PTHR42891:SF1">
    <property type="entry name" value="D-GLYCERO-BETA-D-MANNO-HEPTOSE-1,7-BISPHOSPHATE 7-PHOSPHATASE"/>
    <property type="match status" value="1"/>
</dbReference>
<keyword evidence="9" id="KW-0862">Zinc</keyword>
<gene>
    <name evidence="10" type="ORF">ENG14_00365</name>
</gene>
<dbReference type="InterPro" id="IPR036412">
    <property type="entry name" value="HAD-like_sf"/>
</dbReference>
<dbReference type="Proteomes" id="UP000886355">
    <property type="component" value="Unassembled WGS sequence"/>
</dbReference>
<name>A0A7C1B0H1_9BACT</name>
<dbReference type="NCBIfam" id="TIGR01656">
    <property type="entry name" value="Histidinol-ppas"/>
    <property type="match status" value="1"/>
</dbReference>
<dbReference type="InterPro" id="IPR006549">
    <property type="entry name" value="HAD-SF_hydro_IIIA"/>
</dbReference>
<comment type="cofactor">
    <cofactor evidence="9">
        <name>Mg(2+)</name>
        <dbReference type="ChEBI" id="CHEBI:18420"/>
    </cofactor>
</comment>
<dbReference type="PANTHER" id="PTHR42891">
    <property type="entry name" value="D-GLYCERO-BETA-D-MANNO-HEPTOSE-1,7-BISPHOSPHATE 7-PHOSPHATASE"/>
    <property type="match status" value="1"/>
</dbReference>
<keyword evidence="4 9" id="KW-0479">Metal-binding</keyword>
<dbReference type="AlphaFoldDB" id="A0A7C1B0H1"/>
<comment type="similarity">
    <text evidence="2">Belongs to the GmhB family.</text>
</comment>
<evidence type="ECO:0000256" key="7">
    <source>
        <dbReference type="ARBA" id="ARBA00031828"/>
    </source>
</evidence>
<protein>
    <recommendedName>
        <fullName evidence="7">D,D-heptose 1,7-bisphosphate phosphatase</fullName>
    </recommendedName>
</protein>
<dbReference type="SUPFAM" id="SSF56784">
    <property type="entry name" value="HAD-like"/>
    <property type="match status" value="1"/>
</dbReference>
<evidence type="ECO:0000256" key="3">
    <source>
        <dbReference type="ARBA" id="ARBA00022490"/>
    </source>
</evidence>
<feature type="site" description="Stabilizes the phosphoryl group" evidence="8">
    <location>
        <position position="82"/>
    </location>
</feature>
<feature type="binding site" evidence="9">
    <location>
        <position position="107"/>
    </location>
    <ligand>
        <name>Mg(2+)</name>
        <dbReference type="ChEBI" id="CHEBI:18420"/>
    </ligand>
</feature>
<dbReference type="NCBIfam" id="TIGR01662">
    <property type="entry name" value="HAD-SF-IIIA"/>
    <property type="match status" value="1"/>
</dbReference>
<evidence type="ECO:0000256" key="9">
    <source>
        <dbReference type="PIRSR" id="PIRSR004682-4"/>
    </source>
</evidence>
<evidence type="ECO:0000256" key="6">
    <source>
        <dbReference type="ARBA" id="ARBA00023277"/>
    </source>
</evidence>
<accession>A0A7C1B0H1</accession>
<comment type="caution">
    <text evidence="10">The sequence shown here is derived from an EMBL/GenBank/DDBJ whole genome shotgun (WGS) entry which is preliminary data.</text>
</comment>
<feature type="binding site" evidence="9">
    <location>
        <position position="80"/>
    </location>
    <ligand>
        <name>Zn(2+)</name>
        <dbReference type="ChEBI" id="CHEBI:29105"/>
    </ligand>
</feature>
<reference evidence="10" key="1">
    <citation type="journal article" date="2020" name="mSystems">
        <title>Genome- and Community-Level Interaction Insights into Carbon Utilization and Element Cycling Functions of Hydrothermarchaeota in Hydrothermal Sediment.</title>
        <authorList>
            <person name="Zhou Z."/>
            <person name="Liu Y."/>
            <person name="Xu W."/>
            <person name="Pan J."/>
            <person name="Luo Z.H."/>
            <person name="Li M."/>
        </authorList>
    </citation>
    <scope>NUCLEOTIDE SEQUENCE [LARGE SCALE GENOMIC DNA]</scope>
    <source>
        <strain evidence="10">HyVt-19</strain>
    </source>
</reference>
<dbReference type="Pfam" id="PF13242">
    <property type="entry name" value="Hydrolase_like"/>
    <property type="match status" value="1"/>
</dbReference>
<keyword evidence="9" id="KW-0460">Magnesium</keyword>
<dbReference type="Gene3D" id="3.40.50.1000">
    <property type="entry name" value="HAD superfamily/HAD-like"/>
    <property type="match status" value="1"/>
</dbReference>
<dbReference type="GO" id="GO:0005737">
    <property type="term" value="C:cytoplasm"/>
    <property type="evidence" value="ECO:0007669"/>
    <property type="project" value="UniProtKB-SubCell"/>
</dbReference>
<evidence type="ECO:0000256" key="5">
    <source>
        <dbReference type="ARBA" id="ARBA00022801"/>
    </source>
</evidence>
<comment type="subcellular location">
    <subcellularLocation>
        <location evidence="1">Cytoplasm</location>
    </subcellularLocation>
</comment>
<dbReference type="GO" id="GO:0005975">
    <property type="term" value="P:carbohydrate metabolic process"/>
    <property type="evidence" value="ECO:0007669"/>
    <property type="project" value="InterPro"/>
</dbReference>
<organism evidence="10">
    <name type="scientific">Thermodesulforhabdus norvegica</name>
    <dbReference type="NCBI Taxonomy" id="39841"/>
    <lineage>
        <taxon>Bacteria</taxon>
        <taxon>Pseudomonadati</taxon>
        <taxon>Thermodesulfobacteriota</taxon>
        <taxon>Syntrophobacteria</taxon>
        <taxon>Syntrophobacterales</taxon>
        <taxon>Thermodesulforhabdaceae</taxon>
        <taxon>Thermodesulforhabdus</taxon>
    </lineage>
</organism>
<evidence type="ECO:0000313" key="10">
    <source>
        <dbReference type="EMBL" id="HDL89341.1"/>
    </source>
</evidence>
<feature type="site" description="Contributes to substrate recognition" evidence="8">
    <location>
        <position position="81"/>
    </location>
</feature>
<dbReference type="InterPro" id="IPR006543">
    <property type="entry name" value="Histidinol-phos"/>
</dbReference>
<keyword evidence="3" id="KW-0963">Cytoplasm</keyword>
<evidence type="ECO:0000256" key="8">
    <source>
        <dbReference type="PIRSR" id="PIRSR004682-3"/>
    </source>
</evidence>
<feature type="site" description="Stabilizes the phosphoryl group" evidence="8">
    <location>
        <position position="31"/>
    </location>
</feature>
<dbReference type="InterPro" id="IPR004446">
    <property type="entry name" value="Heptose_bisP_phosphatase"/>
</dbReference>
<evidence type="ECO:0000256" key="1">
    <source>
        <dbReference type="ARBA" id="ARBA00004496"/>
    </source>
</evidence>
<feature type="binding site" evidence="9">
    <location>
        <position position="78"/>
    </location>
    <ligand>
        <name>Zn(2+)</name>
        <dbReference type="ChEBI" id="CHEBI:29105"/>
    </ligand>
</feature>
<dbReference type="InterPro" id="IPR023214">
    <property type="entry name" value="HAD_sf"/>
</dbReference>
<dbReference type="GO" id="GO:0046872">
    <property type="term" value="F:metal ion binding"/>
    <property type="evidence" value="ECO:0007669"/>
    <property type="project" value="UniProtKB-KW"/>
</dbReference>
<dbReference type="EMBL" id="DQZW01000018">
    <property type="protein sequence ID" value="HDL89341.1"/>
    <property type="molecule type" value="Genomic_DNA"/>
</dbReference>
<comment type="cofactor">
    <cofactor evidence="9">
        <name>Zn(2+)</name>
        <dbReference type="ChEBI" id="CHEBI:29105"/>
    </cofactor>
</comment>
<evidence type="ECO:0000256" key="4">
    <source>
        <dbReference type="ARBA" id="ARBA00022723"/>
    </source>
</evidence>
<dbReference type="GO" id="GO:0016791">
    <property type="term" value="F:phosphatase activity"/>
    <property type="evidence" value="ECO:0007669"/>
    <property type="project" value="InterPro"/>
</dbReference>
<keyword evidence="6" id="KW-0119">Carbohydrate metabolism</keyword>